<feature type="binding site" evidence="10">
    <location>
        <position position="45"/>
    </location>
    <ligand>
        <name>ATP</name>
        <dbReference type="ChEBI" id="CHEBI:30616"/>
    </ligand>
</feature>
<name>A0A7S4PJ05_GUITH</name>
<dbReference type="CDD" id="cd00757">
    <property type="entry name" value="ThiF_MoeB_HesA_family"/>
    <property type="match status" value="1"/>
</dbReference>
<comment type="subcellular location">
    <subcellularLocation>
        <location evidence="1">Cytoplasm</location>
        <location evidence="1">Cytosol</location>
    </subcellularLocation>
</comment>
<keyword evidence="2 10" id="KW-0963">Cytoplasm</keyword>
<dbReference type="Pfam" id="PF00899">
    <property type="entry name" value="ThiF"/>
    <property type="match status" value="1"/>
</dbReference>
<dbReference type="GO" id="GO:0046872">
    <property type="term" value="F:metal ion binding"/>
    <property type="evidence" value="ECO:0007669"/>
    <property type="project" value="UniProtKB-KW"/>
</dbReference>
<feature type="binding site" evidence="10">
    <location>
        <position position="255"/>
    </location>
    <ligand>
        <name>Zn(2+)</name>
        <dbReference type="ChEBI" id="CHEBI:29105"/>
    </ligand>
</feature>
<feature type="binding site" evidence="10">
    <location>
        <position position="252"/>
    </location>
    <ligand>
        <name>Zn(2+)</name>
        <dbReference type="ChEBI" id="CHEBI:29105"/>
    </ligand>
</feature>
<feature type="active site" description="Cysteine persulfide intermediate; for sulfurtransferase activity" evidence="10">
    <location>
        <position position="354"/>
    </location>
</feature>
<dbReference type="NCBIfam" id="NF004281">
    <property type="entry name" value="PRK05690.1"/>
    <property type="match status" value="1"/>
</dbReference>
<feature type="binding site" evidence="10">
    <location>
        <begin position="73"/>
        <end position="77"/>
    </location>
    <ligand>
        <name>ATP</name>
        <dbReference type="ChEBI" id="CHEBI:30616"/>
    </ligand>
</feature>
<accession>A0A7S4PJ05</accession>
<feature type="binding site" evidence="10">
    <location>
        <position position="66"/>
    </location>
    <ligand>
        <name>ATP</name>
        <dbReference type="ChEBI" id="CHEBI:30616"/>
    </ligand>
</feature>
<evidence type="ECO:0000259" key="11">
    <source>
        <dbReference type="PROSITE" id="PS50206"/>
    </source>
</evidence>
<dbReference type="GO" id="GO:0070566">
    <property type="term" value="F:adenylyltransferase activity"/>
    <property type="evidence" value="ECO:0007669"/>
    <property type="project" value="InterPro"/>
</dbReference>
<dbReference type="InterPro" id="IPR000594">
    <property type="entry name" value="ThiF_NAD_FAD-bd"/>
</dbReference>
<evidence type="ECO:0000313" key="12">
    <source>
        <dbReference type="EMBL" id="CAE2336716.1"/>
    </source>
</evidence>
<feature type="domain" description="Rhodanese" evidence="11">
    <location>
        <begin position="302"/>
        <end position="406"/>
    </location>
</feature>
<feature type="binding site" evidence="10">
    <location>
        <position position="175"/>
    </location>
    <ligand>
        <name>Zn(2+)</name>
        <dbReference type="ChEBI" id="CHEBI:29105"/>
    </ligand>
</feature>
<dbReference type="EC" id="2.8.1.-" evidence="10"/>
<keyword evidence="8 10" id="KW-0067">ATP-binding</keyword>
<dbReference type="GO" id="GO:0002143">
    <property type="term" value="P:tRNA wobble position uridine thiolation"/>
    <property type="evidence" value="ECO:0007669"/>
    <property type="project" value="InterPro"/>
</dbReference>
<dbReference type="InterPro" id="IPR045886">
    <property type="entry name" value="ThiF/MoeB/HesA"/>
</dbReference>
<dbReference type="PANTHER" id="PTHR10953:SF102">
    <property type="entry name" value="ADENYLYLTRANSFERASE AND SULFURTRANSFERASE MOCS3"/>
    <property type="match status" value="1"/>
</dbReference>
<dbReference type="PANTHER" id="PTHR10953">
    <property type="entry name" value="UBIQUITIN-ACTIVATING ENZYME E1"/>
    <property type="match status" value="1"/>
</dbReference>
<dbReference type="InterPro" id="IPR036873">
    <property type="entry name" value="Rhodanese-like_dom_sf"/>
</dbReference>
<dbReference type="FunFam" id="3.40.50.720:FF:000033">
    <property type="entry name" value="Adenylyltransferase and sulfurtransferase MOCS3"/>
    <property type="match status" value="1"/>
</dbReference>
<evidence type="ECO:0000256" key="7">
    <source>
        <dbReference type="ARBA" id="ARBA00022833"/>
    </source>
</evidence>
<sequence length="408" mass="43851">MSEHTCRLGKEETERYSRQMLVPEVGVEGQERLEKCAVLVVGCGGLGSPAALYLAGAGISRLGLVDGDNVETSNLHRQVMHTEARTGVNKAESGAIACKAINSKLQVEVYKQFMSVDNALELVKSYDVVLDASDNVATRYMVNDACVLAKKPLVSGSALRLEGQLTVYNFKGGPCYRCIFPNPPPPETVTDCSDGGVMGPVPGVIGTLQALEAIKIAIGKSAEEVMAGRMLLYSALTCSFRNVRLRPRNSSCAICGDDPELTAVIAVNAPGPGYCPANSKQGEDLPAGNSVTCQEYADIRKKGVKHVLLDVRDRTQFDMLHLNGAINLPLAELDKEGTKLEDFCSDAESVYVICRRGIFSRQATFKLLEMKERGIFVSDSALGQGKVKNVCGGLVSWAKSVDDSCPTY</sequence>
<protein>
    <recommendedName>
        <fullName evidence="10">Adenylyltransferase and sulfurtransferase MOCS3 homolog</fullName>
    </recommendedName>
    <alternativeName>
        <fullName evidence="10">UBA4 homolog</fullName>
    </alternativeName>
    <alternativeName>
        <fullName evidence="10">Ubiquitin-like protein activator 4 homolog</fullName>
    </alternativeName>
    <domain>
        <recommendedName>
            <fullName evidence="10">Adenylyltransferase</fullName>
            <ecNumber evidence="10">2.7.7.-</ecNumber>
        </recommendedName>
    </domain>
    <domain>
        <recommendedName>
            <fullName evidence="10">Sulfurtransferase</fullName>
            <ecNumber evidence="10">2.8.1.-</ecNumber>
        </recommendedName>
    </domain>
</protein>
<dbReference type="Gene3D" id="3.40.50.720">
    <property type="entry name" value="NAD(P)-binding Rossmann-like Domain"/>
    <property type="match status" value="1"/>
</dbReference>
<feature type="binding site" evidence="10">
    <location>
        <position position="90"/>
    </location>
    <ligand>
        <name>ATP</name>
        <dbReference type="ChEBI" id="CHEBI:30616"/>
    </ligand>
</feature>
<dbReference type="PROSITE" id="PS50206">
    <property type="entry name" value="RHODANESE_3"/>
    <property type="match status" value="1"/>
</dbReference>
<dbReference type="GO" id="GO:0004792">
    <property type="term" value="F:thiosulfate-cyanide sulfurtransferase activity"/>
    <property type="evidence" value="ECO:0007669"/>
    <property type="project" value="TreeGrafter"/>
</dbReference>
<comment type="similarity">
    <text evidence="10">In the N-terminal section; belongs to the HesA/MoeB/ThiF family. UBA4 subfamily.</text>
</comment>
<comment type="function">
    <text evidence="10">Plays a central role in 2-thiolation of mcm(5)S(2)U at tRNA wobble positions of cytosolic tRNA(Lys), tRNA(Glu) and tRNA(Gln). Acts by mediating the C-terminal thiocarboxylation of the sulfur carrier URM1. Its N-terminus first activates URM1 as acyl-adenylate (-COAMP), then the persulfide sulfur on the catalytic cysteine is transferred to URM1 to form thiocarboxylation (-COSH) of its C-terminus. The reaction probably involves hydrogen sulfide that is generated from the persulfide intermediate and that acts as nucleophile towards URM1. Subsequently, a transient disulfide bond is formed. Does not use thiosulfate as sulfur donor; NFS1 probably acting as a sulfur donor for thiocarboxylation reactions.</text>
</comment>
<evidence type="ECO:0000256" key="5">
    <source>
        <dbReference type="ARBA" id="ARBA00022723"/>
    </source>
</evidence>
<dbReference type="Pfam" id="PF00581">
    <property type="entry name" value="Rhodanese"/>
    <property type="match status" value="1"/>
</dbReference>
<keyword evidence="5 10" id="KW-0479">Metal-binding</keyword>
<keyword evidence="9 10" id="KW-0511">Multifunctional enzyme</keyword>
<dbReference type="GO" id="GO:0005524">
    <property type="term" value="F:ATP binding"/>
    <property type="evidence" value="ECO:0007669"/>
    <property type="project" value="UniProtKB-KW"/>
</dbReference>
<proteinExistence type="inferred from homology"/>
<keyword evidence="3 10" id="KW-0808">Transferase</keyword>
<organism evidence="12">
    <name type="scientific">Guillardia theta</name>
    <name type="common">Cryptophyte</name>
    <name type="synonym">Cryptomonas phi</name>
    <dbReference type="NCBI Taxonomy" id="55529"/>
    <lineage>
        <taxon>Eukaryota</taxon>
        <taxon>Cryptophyceae</taxon>
        <taxon>Pyrenomonadales</taxon>
        <taxon>Geminigeraceae</taxon>
        <taxon>Guillardia</taxon>
    </lineage>
</organism>
<dbReference type="InterPro" id="IPR035985">
    <property type="entry name" value="Ubiquitin-activating_enz"/>
</dbReference>
<evidence type="ECO:0000256" key="8">
    <source>
        <dbReference type="ARBA" id="ARBA00022840"/>
    </source>
</evidence>
<dbReference type="GO" id="GO:0042292">
    <property type="term" value="F:URM1 activating enzyme activity"/>
    <property type="evidence" value="ECO:0007669"/>
    <property type="project" value="TreeGrafter"/>
</dbReference>
<evidence type="ECO:0000256" key="3">
    <source>
        <dbReference type="ARBA" id="ARBA00022679"/>
    </source>
</evidence>
<dbReference type="Gene3D" id="3.40.250.10">
    <property type="entry name" value="Rhodanese-like domain"/>
    <property type="match status" value="1"/>
</dbReference>
<evidence type="ECO:0000256" key="10">
    <source>
        <dbReference type="HAMAP-Rule" id="MF_03049"/>
    </source>
</evidence>
<comment type="cofactor">
    <cofactor evidence="10">
        <name>Zn(2+)</name>
        <dbReference type="ChEBI" id="CHEBI:29105"/>
    </cofactor>
    <text evidence="10">Binds 1 zinc ion per subunit.</text>
</comment>
<feature type="active site" description="Glycyl thioester intermediate; for adenylyltransferase activity" evidence="10">
    <location>
        <position position="192"/>
    </location>
</feature>
<feature type="binding site" evidence="10">
    <location>
        <position position="178"/>
    </location>
    <ligand>
        <name>Zn(2+)</name>
        <dbReference type="ChEBI" id="CHEBI:29105"/>
    </ligand>
</feature>
<feature type="binding site" evidence="10">
    <location>
        <begin position="134"/>
        <end position="135"/>
    </location>
    <ligand>
        <name>ATP</name>
        <dbReference type="ChEBI" id="CHEBI:30616"/>
    </ligand>
</feature>
<evidence type="ECO:0000256" key="9">
    <source>
        <dbReference type="ARBA" id="ARBA00023268"/>
    </source>
</evidence>
<keyword evidence="7 10" id="KW-0862">Zinc</keyword>
<evidence type="ECO:0000256" key="6">
    <source>
        <dbReference type="ARBA" id="ARBA00022741"/>
    </source>
</evidence>
<evidence type="ECO:0000256" key="2">
    <source>
        <dbReference type="ARBA" id="ARBA00022490"/>
    </source>
</evidence>
<evidence type="ECO:0000256" key="4">
    <source>
        <dbReference type="ARBA" id="ARBA00022694"/>
    </source>
</evidence>
<keyword evidence="6 10" id="KW-0547">Nucleotide-binding</keyword>
<reference evidence="12" key="1">
    <citation type="submission" date="2021-01" db="EMBL/GenBank/DDBJ databases">
        <authorList>
            <person name="Corre E."/>
            <person name="Pelletier E."/>
            <person name="Niang G."/>
            <person name="Scheremetjew M."/>
            <person name="Finn R."/>
            <person name="Kale V."/>
            <person name="Holt S."/>
            <person name="Cochrane G."/>
            <person name="Meng A."/>
            <person name="Brown T."/>
            <person name="Cohen L."/>
        </authorList>
    </citation>
    <scope>NUCLEOTIDE SEQUENCE</scope>
    <source>
        <strain evidence="12">CCMP 2712</strain>
    </source>
</reference>
<dbReference type="HAMAP" id="MF_03049">
    <property type="entry name" value="MOCS3_Uba4"/>
    <property type="match status" value="1"/>
</dbReference>
<evidence type="ECO:0000256" key="1">
    <source>
        <dbReference type="ARBA" id="ARBA00004514"/>
    </source>
</evidence>
<dbReference type="GO" id="GO:0005829">
    <property type="term" value="C:cytosol"/>
    <property type="evidence" value="ECO:0007669"/>
    <property type="project" value="UniProtKB-SubCell"/>
</dbReference>
<dbReference type="SMART" id="SM00450">
    <property type="entry name" value="RHOD"/>
    <property type="match status" value="1"/>
</dbReference>
<dbReference type="UniPathway" id="UPA00988"/>
<dbReference type="InterPro" id="IPR001763">
    <property type="entry name" value="Rhodanese-like_dom"/>
</dbReference>
<dbReference type="EMBL" id="HBKN01046915">
    <property type="protein sequence ID" value="CAE2336716.1"/>
    <property type="molecule type" value="Transcribed_RNA"/>
</dbReference>
<comment type="pathway">
    <text evidence="10">tRNA modification; 5-methoxycarbonylmethyl-2-thiouridine-tRNA biosynthesis.</text>
</comment>
<dbReference type="GO" id="GO:0032447">
    <property type="term" value="P:protein urmylation"/>
    <property type="evidence" value="ECO:0007669"/>
    <property type="project" value="TreeGrafter"/>
</dbReference>
<gene>
    <name evidence="12" type="ORF">GTHE00462_LOCUS36615</name>
</gene>
<dbReference type="InterPro" id="IPR028885">
    <property type="entry name" value="MOCS3/Uba4"/>
</dbReference>
<dbReference type="EC" id="2.7.7.-" evidence="10"/>
<dbReference type="AlphaFoldDB" id="A0A7S4PJ05"/>
<keyword evidence="4 10" id="KW-0819">tRNA processing</keyword>
<dbReference type="SUPFAM" id="SSF69572">
    <property type="entry name" value="Activating enzymes of the ubiquitin-like proteins"/>
    <property type="match status" value="1"/>
</dbReference>